<gene>
    <name evidence="5" type="ORF">BRADI_4g13588v3</name>
</gene>
<organism evidence="5">
    <name type="scientific">Brachypodium distachyon</name>
    <name type="common">Purple false brome</name>
    <name type="synonym">Trachynia distachya</name>
    <dbReference type="NCBI Taxonomy" id="15368"/>
    <lineage>
        <taxon>Eukaryota</taxon>
        <taxon>Viridiplantae</taxon>
        <taxon>Streptophyta</taxon>
        <taxon>Embryophyta</taxon>
        <taxon>Tracheophyta</taxon>
        <taxon>Spermatophyta</taxon>
        <taxon>Magnoliopsida</taxon>
        <taxon>Liliopsida</taxon>
        <taxon>Poales</taxon>
        <taxon>Poaceae</taxon>
        <taxon>BOP clade</taxon>
        <taxon>Pooideae</taxon>
        <taxon>Stipodae</taxon>
        <taxon>Brachypodieae</taxon>
        <taxon>Brachypodium</taxon>
    </lineage>
</organism>
<dbReference type="PANTHER" id="PTHR26379">
    <property type="entry name" value="BTB/POZ AND MATH DOMAIN-CONTAINING PROTEIN 1"/>
    <property type="match status" value="1"/>
</dbReference>
<dbReference type="Proteomes" id="UP000008810">
    <property type="component" value="Chromosome 4"/>
</dbReference>
<evidence type="ECO:0000256" key="2">
    <source>
        <dbReference type="ARBA" id="ARBA00010846"/>
    </source>
</evidence>
<comment type="pathway">
    <text evidence="1">Protein modification; protein ubiquitination.</text>
</comment>
<dbReference type="CDD" id="cd00121">
    <property type="entry name" value="MATH"/>
    <property type="match status" value="1"/>
</dbReference>
<dbReference type="InterPro" id="IPR008974">
    <property type="entry name" value="TRAF-like"/>
</dbReference>
<dbReference type="Gene3D" id="3.30.710.10">
    <property type="entry name" value="Potassium Channel Kv1.1, Chain A"/>
    <property type="match status" value="1"/>
</dbReference>
<dbReference type="InterPro" id="IPR011333">
    <property type="entry name" value="SKP1/BTB/POZ_sf"/>
</dbReference>
<reference evidence="5 6" key="1">
    <citation type="journal article" date="2010" name="Nature">
        <title>Genome sequencing and analysis of the model grass Brachypodium distachyon.</title>
        <authorList>
            <consortium name="International Brachypodium Initiative"/>
        </authorList>
    </citation>
    <scope>NUCLEOTIDE SEQUENCE [LARGE SCALE GENOMIC DNA]</scope>
    <source>
        <strain evidence="5 6">Bd21</strain>
    </source>
</reference>
<keyword evidence="7" id="KW-1185">Reference proteome</keyword>
<dbReference type="AlphaFoldDB" id="A0A0Q3EJC1"/>
<dbReference type="Pfam" id="PF24570">
    <property type="entry name" value="BACK_BPM_SPOP"/>
    <property type="match status" value="1"/>
</dbReference>
<evidence type="ECO:0000313" key="7">
    <source>
        <dbReference type="Proteomes" id="UP000008810"/>
    </source>
</evidence>
<dbReference type="GO" id="GO:0016567">
    <property type="term" value="P:protein ubiquitination"/>
    <property type="evidence" value="ECO:0007669"/>
    <property type="project" value="InterPro"/>
</dbReference>
<evidence type="ECO:0000259" key="3">
    <source>
        <dbReference type="PROSITE" id="PS50097"/>
    </source>
</evidence>
<dbReference type="EMBL" id="CM000883">
    <property type="protein sequence ID" value="KQJ87799.1"/>
    <property type="molecule type" value="Genomic_DNA"/>
</dbReference>
<name>A0A0Q3EJC1_BRADI</name>
<proteinExistence type="inferred from homology"/>
<dbReference type="PROSITE" id="PS50144">
    <property type="entry name" value="MATH"/>
    <property type="match status" value="1"/>
</dbReference>
<feature type="domain" description="BTB" evidence="3">
    <location>
        <begin position="167"/>
        <end position="234"/>
    </location>
</feature>
<dbReference type="OrthoDB" id="6359816at2759"/>
<dbReference type="STRING" id="15368.A0A0Q3EJC1"/>
<evidence type="ECO:0000313" key="5">
    <source>
        <dbReference type="EMBL" id="KQJ87799.1"/>
    </source>
</evidence>
<evidence type="ECO:0008006" key="8">
    <source>
        <dbReference type="Google" id="ProtNLM"/>
    </source>
</evidence>
<evidence type="ECO:0000313" key="6">
    <source>
        <dbReference type="EnsemblPlants" id="KQJ87799"/>
    </source>
</evidence>
<sequence>MVSSSGSRVFKIEGYSRTKDGLGGGIISSPVFVVEGHDWQIKYYPSPSWASVSLVLVATDGARVPVNASFRLLKHSGGSWLDSSYGENLKAGTDVSLQSYMCEQRRAKNAGLSMTKDAVLVGNGLELGLGEPEIMAQLRLDQWACLKDDCLKVSQHFGDLLSAGKGVDLTFEVSGEMFGAHRCVLAARSSVFLAELFGPMKENGATRVRSHDMDLSVFKAMLPFIYTDSLLETSDDSGEATIEMTQHLLVAADRYNLERLKLLCEENLCSRVSTSTAATMLALSREHGCHGLEAACFKFLSSVADFQATILTDEFEHLQKWVPNILKELIANLAP</sequence>
<dbReference type="InterPro" id="IPR000210">
    <property type="entry name" value="BTB/POZ_dom"/>
</dbReference>
<reference evidence="6" key="3">
    <citation type="submission" date="2018-08" db="UniProtKB">
        <authorList>
            <consortium name="EnsemblPlants"/>
        </authorList>
    </citation>
    <scope>IDENTIFICATION</scope>
    <source>
        <strain evidence="6">cv. Bd21</strain>
    </source>
</reference>
<dbReference type="Pfam" id="PF22486">
    <property type="entry name" value="MATH_2"/>
    <property type="match status" value="1"/>
</dbReference>
<dbReference type="Pfam" id="PF00651">
    <property type="entry name" value="BTB"/>
    <property type="match status" value="1"/>
</dbReference>
<reference evidence="5" key="2">
    <citation type="submission" date="2017-06" db="EMBL/GenBank/DDBJ databases">
        <title>WGS assembly of Brachypodium distachyon.</title>
        <authorList>
            <consortium name="The International Brachypodium Initiative"/>
            <person name="Lucas S."/>
            <person name="Harmon-Smith M."/>
            <person name="Lail K."/>
            <person name="Tice H."/>
            <person name="Grimwood J."/>
            <person name="Bruce D."/>
            <person name="Barry K."/>
            <person name="Shu S."/>
            <person name="Lindquist E."/>
            <person name="Wang M."/>
            <person name="Pitluck S."/>
            <person name="Vogel J.P."/>
            <person name="Garvin D.F."/>
            <person name="Mockler T.C."/>
            <person name="Schmutz J."/>
            <person name="Rokhsar D."/>
            <person name="Bevan M.W."/>
        </authorList>
    </citation>
    <scope>NUCLEOTIDE SEQUENCE</scope>
    <source>
        <strain evidence="5">Bd21</strain>
    </source>
</reference>
<dbReference type="InParanoid" id="A0A0Q3EJC1"/>
<evidence type="ECO:0000256" key="1">
    <source>
        <dbReference type="ARBA" id="ARBA00004906"/>
    </source>
</evidence>
<evidence type="ECO:0000259" key="4">
    <source>
        <dbReference type="PROSITE" id="PS50144"/>
    </source>
</evidence>
<dbReference type="Gene3D" id="1.25.40.420">
    <property type="match status" value="1"/>
</dbReference>
<dbReference type="CDD" id="cd18280">
    <property type="entry name" value="BTB_POZ_BPM_plant"/>
    <property type="match status" value="1"/>
</dbReference>
<dbReference type="InterPro" id="IPR045005">
    <property type="entry name" value="BPM1-6"/>
</dbReference>
<feature type="domain" description="MATH" evidence="4">
    <location>
        <begin position="5"/>
        <end position="157"/>
    </location>
</feature>
<dbReference type="PROSITE" id="PS50097">
    <property type="entry name" value="BTB"/>
    <property type="match status" value="1"/>
</dbReference>
<dbReference type="EnsemblPlants" id="KQJ87799">
    <property type="protein sequence ID" value="KQJ87799"/>
    <property type="gene ID" value="BRADI_4g13588v3"/>
</dbReference>
<comment type="similarity">
    <text evidence="2">Belongs to the Tdpoz family.</text>
</comment>
<dbReference type="Gene3D" id="2.60.210.10">
    <property type="entry name" value="Apoptosis, Tumor Necrosis Factor Receptor Associated Protein 2, Chain A"/>
    <property type="match status" value="1"/>
</dbReference>
<dbReference type="SUPFAM" id="SSF54695">
    <property type="entry name" value="POZ domain"/>
    <property type="match status" value="1"/>
</dbReference>
<dbReference type="InterPro" id="IPR002083">
    <property type="entry name" value="MATH/TRAF_dom"/>
</dbReference>
<accession>A0A0Q3EJC1</accession>
<protein>
    <recommendedName>
        <fullName evidence="8">BTB domain-containing protein</fullName>
    </recommendedName>
</protein>
<dbReference type="PANTHER" id="PTHR26379:SF483">
    <property type="entry name" value="OS11G0619800 PROTEIN"/>
    <property type="match status" value="1"/>
</dbReference>
<dbReference type="SMART" id="SM00225">
    <property type="entry name" value="BTB"/>
    <property type="match status" value="1"/>
</dbReference>
<dbReference type="Gramene" id="KQJ87799">
    <property type="protein sequence ID" value="KQJ87799"/>
    <property type="gene ID" value="BRADI_4g13588v3"/>
</dbReference>
<dbReference type="InterPro" id="IPR056423">
    <property type="entry name" value="BACK_BPM_SPOP"/>
</dbReference>
<dbReference type="SUPFAM" id="SSF49599">
    <property type="entry name" value="TRAF domain-like"/>
    <property type="match status" value="1"/>
</dbReference>